<evidence type="ECO:0000313" key="13">
    <source>
        <dbReference type="Proteomes" id="UP000799757"/>
    </source>
</evidence>
<dbReference type="PROSITE" id="PS50075">
    <property type="entry name" value="CARRIER"/>
    <property type="match status" value="1"/>
</dbReference>
<evidence type="ECO:0000256" key="1">
    <source>
        <dbReference type="ARBA" id="ARBA00022450"/>
    </source>
</evidence>
<dbReference type="PROSITE" id="PS52004">
    <property type="entry name" value="KS3_2"/>
    <property type="match status" value="1"/>
</dbReference>
<feature type="region of interest" description="N-terminal hotdog fold" evidence="7">
    <location>
        <begin position="943"/>
        <end position="1076"/>
    </location>
</feature>
<evidence type="ECO:0000313" key="12">
    <source>
        <dbReference type="EMBL" id="KAF2792074.1"/>
    </source>
</evidence>
<dbReference type="Gene3D" id="3.90.180.10">
    <property type="entry name" value="Medium-chain alcohol dehydrogenases, catalytic domain"/>
    <property type="match status" value="1"/>
</dbReference>
<name>A0A6A6X7F5_9PLEO</name>
<dbReference type="CDD" id="cd05274">
    <property type="entry name" value="KR_FAS_SDR_x"/>
    <property type="match status" value="1"/>
</dbReference>
<dbReference type="InterPro" id="IPR014030">
    <property type="entry name" value="Ketoacyl_synth_N"/>
</dbReference>
<protein>
    <submittedName>
        <fullName evidence="12">Uncharacterized protein</fullName>
    </submittedName>
</protein>
<dbReference type="SMART" id="SM00822">
    <property type="entry name" value="PKS_KR"/>
    <property type="match status" value="1"/>
</dbReference>
<dbReference type="GO" id="GO:0006633">
    <property type="term" value="P:fatty acid biosynthetic process"/>
    <property type="evidence" value="ECO:0007669"/>
    <property type="project" value="TreeGrafter"/>
</dbReference>
<dbReference type="OrthoDB" id="329835at2759"/>
<dbReference type="SMART" id="SM00826">
    <property type="entry name" value="PKS_DH"/>
    <property type="match status" value="1"/>
</dbReference>
<dbReference type="Gene3D" id="1.10.1200.10">
    <property type="entry name" value="ACP-like"/>
    <property type="match status" value="1"/>
</dbReference>
<dbReference type="InterPro" id="IPR057326">
    <property type="entry name" value="KR_dom"/>
</dbReference>
<dbReference type="InterPro" id="IPR049900">
    <property type="entry name" value="PKS_mFAS_DH"/>
</dbReference>
<dbReference type="Pfam" id="PF14765">
    <property type="entry name" value="PS-DH"/>
    <property type="match status" value="1"/>
</dbReference>
<dbReference type="PANTHER" id="PTHR43775:SF29">
    <property type="entry name" value="ASPERFURANONE POLYKETIDE SYNTHASE AFOG-RELATED"/>
    <property type="match status" value="1"/>
</dbReference>
<evidence type="ECO:0000256" key="8">
    <source>
        <dbReference type="SAM" id="MobiDB-lite"/>
    </source>
</evidence>
<dbReference type="Gene3D" id="3.40.50.720">
    <property type="entry name" value="NAD(P)-binding Rossmann-like Domain"/>
    <property type="match status" value="2"/>
</dbReference>
<feature type="region of interest" description="C-terminal hotdog fold" evidence="7">
    <location>
        <begin position="1094"/>
        <end position="1252"/>
    </location>
</feature>
<dbReference type="Pfam" id="PF08659">
    <property type="entry name" value="KR"/>
    <property type="match status" value="1"/>
</dbReference>
<dbReference type="InterPro" id="IPR029063">
    <property type="entry name" value="SAM-dependent_MTases_sf"/>
</dbReference>
<sequence>MSEEQSNSGTPIAVVGFAVKFPQEASSADGFWDLLARGASARSKVPANRYNAEGFYSASAKTGTSSTKYGHFIAEPLDRFDAPFFSISPHEAECMDPQQRWLLETSYHALENAGMSIDNVNGSNTSVYAASFTMDYEAMVRKDLEMPNAYPATGTANSLLSNRISWFYNLKGPSVTVNTACSGGLVALHLACESIRSGEATMGLVCGSNLILMPESSTSLSNSDVLSPDGKCYAFDERANGYSRGEGIACLVIKPLQLAMSHGDPIRAIIRGTGINSNGRTPAITRPSYTSQVELMRNIYRRFQLDPSLTRYIEAHGTGTAIGDAVEAEAIATMFNSSMRNGKPLFVGAVKSNIGHLEASAGLAGLIKAIMVLEHGLIPPNIWFEKASKAIKNDWNLSFPTELTPWPGEGLRRASIGSFGFGGTNAHAVIDGSKSYLAKIDSKNAKSNPYDSETGSSTPKLLVLSSTENDGLNRMQEVYYKYFNQPGNKENQINLDSLAYTLAERRSHLSWRSFAILNSNEILGDVKFTAPTRMNSQLRICYVFTGQGAQWASMGKELLCYDIFRQSLENSDAVLAEMGCQFSVLEQLHRERESSEDAQLNATEFCQPICTALQIALVELLADWTIKPSAVVGHSSGEIAAAFCAGIISKTYALKLAFFRGLAVAATSQMKGCFGGMTAVRSSSEKCERLLLEHPHLSSIRIACYNSPHSITLSGEVSHLDHLESILKAEGILSKRLNVDVAYHNTEYMQEASNVYRSLLEGSDPKDNNSETLSSPSCPMVSSVSGKLTNPGSDDFEVSKVDYWLENLVRPVLFTEAMTSLAAFRNIDDSPSCTHFVEIGPHSTLKSAIREILPHRWNSEKFYSSVLTRQQSALLTSMTMAGRLHCQGYPIDLGGVNKPFKIPAQGRPEVMVHLPPYPFNRSKSHWLESRISKNHRFRKYVRHEFLGTPAPDWNNLEPQWNNRNSLREKPFLRDHKIAGVCLYPASGMLIMAIEGSRQLHDIQAKIKGFCFHDVTFSKSIIVPESREGIETQLRFRKLGKSSTQSCIWYDFVLYAYEQQEWSECCRGSIGVEFQRRSLQSEDFLMEEHVRRLRLCCSEYPEANFYANLCASGLIYGPLFQSVKNIRHDNDGHGIASVDTLDWTMVENNSGSSSFLIHPAALDCIFQVGYVCMTQGGQVGIPTLVPSNIRALWISADSSRRTRGRSTVRVSAQSFARGARNHAVEYISLYTDDERPLLVGDVTFTSIGEARSAGTKLDDPVSLFHLEWKPDVDLLSSGIVLDPERRTVALDLDSIRLKDYICYKAMKGVLNSYNTSDLVNSTLKPHLRKYLTWMRHHIEQMETSEDWLQYISEQSKRAIHMDEIYRQVACFGPEGTLIVRLSNALLQIVKGEADPLQLLFADKTLSNYYCQENPPREVVDGVIKYVDLMAHSNPNLRILEIGAGTGGMTREILKTLGGLHAKSEDAEFRTARYSEYMFTDISPAFFKNAVTEFGTDSVLCRTLNIEKEPGAQGFNVESFDLVIASNVLHATQCLSTTLHNARKLLRPGGKMILIEGLSPHLTRLSFIFGCLPGWWRSTEAFRQLGPLVPVQKWDELLRESQFSGTGLVINGPNESESLASAIITTAIAKQNTVNELVFIRREESTLQRALTKSLEVILKESGSHVDVVNMNSFRKHTGAVYVILSTLDDFVFNDPPAMDFNFLKLLPQLNHVLWVWQKNNQDAVPGFCRSIMSENEDLNIVTLGLEDASNMESAAQHISTVIRVCFNNNPDSGIQTSKEEILEIDGALCVGRLLRARNVERTIENLRRHSIHTRDSVTDTLAHDDEIEIEMKAPVDNFRNYTGDSEDTVAYQGFCGTIVRVGASVSKFSIGDRVVSISNNNQHYATHLRCPEHLVRPIPEGFDHEEVALMSLNSMIAYETLINCGRVQKQDSILILGGNRALTHMSIQVAQFAGANVFVQVESEQEAKFISDSCTMPHSHVLHSSGTDLTSQIDKETSGNGIDLLLVTHQCSKRSIMWECLARYGRVVEVLHQHIVSSDVGSALPLSRKSIMRTTVGIIDLLQDRERATKVFDMVLELMKEGKIFSPKSFLAGNPSDHEAPIAPIGEVRIGQADALLKFRSPSSIKNLPTPLMLNHHGTYLITGGLGGLGQNIARWMASRGAKNLMLLSRQGKENKTAASLLADLNALGVNVFAPKCDISDEKAVTAVFQHARAHLPPLKGWIQASMVLNSAMFQNMSLKQWTAALQPKATGTLNIQSHIPASVDFTILLSSVCGIIGASGQSNYAFACAYQDALARQRAALEERTISIDLAVMQEVGYSAENQSIASFMQSLGLQSISPGYLHAMLEYYCDTRWGSVGEKDAQIIAGIMTEEEMQRGNIVRPRYLSRPLFRHLQLAPRATTTKTKIATFDSEPIVGTPDPDPADNQSAIEICKAICKRLSETLSIALDEIDATRPLHTYGVESLVAIEIRSWFRQVLNKDVPIFDILGNGSIEVLAAKVVNGSAK</sequence>
<dbReference type="GO" id="GO:0004312">
    <property type="term" value="F:fatty acid synthase activity"/>
    <property type="evidence" value="ECO:0007669"/>
    <property type="project" value="TreeGrafter"/>
</dbReference>
<feature type="compositionally biased region" description="Low complexity" evidence="8">
    <location>
        <begin position="774"/>
        <end position="785"/>
    </location>
</feature>
<evidence type="ECO:0000259" key="10">
    <source>
        <dbReference type="PROSITE" id="PS52004"/>
    </source>
</evidence>
<dbReference type="InterPro" id="IPR006162">
    <property type="entry name" value="Ppantetheine_attach_site"/>
</dbReference>
<dbReference type="Pfam" id="PF00698">
    <property type="entry name" value="Acyl_transf_1"/>
    <property type="match status" value="1"/>
</dbReference>
<dbReference type="SUPFAM" id="SSF52151">
    <property type="entry name" value="FabD/lysophospholipase-like"/>
    <property type="match status" value="1"/>
</dbReference>
<dbReference type="SMART" id="SM00827">
    <property type="entry name" value="PKS_AT"/>
    <property type="match status" value="1"/>
</dbReference>
<feature type="domain" description="PKS/mFAS DH" evidence="11">
    <location>
        <begin position="943"/>
        <end position="1252"/>
    </location>
</feature>
<dbReference type="InterPro" id="IPR032821">
    <property type="entry name" value="PKS_assoc"/>
</dbReference>
<gene>
    <name evidence="12" type="ORF">K505DRAFT_376303</name>
</gene>
<evidence type="ECO:0000256" key="3">
    <source>
        <dbReference type="ARBA" id="ARBA00022679"/>
    </source>
</evidence>
<dbReference type="InterPro" id="IPR020841">
    <property type="entry name" value="PKS_Beta-ketoAc_synthase_dom"/>
</dbReference>
<dbReference type="EMBL" id="MU001987">
    <property type="protein sequence ID" value="KAF2792074.1"/>
    <property type="molecule type" value="Genomic_DNA"/>
</dbReference>
<dbReference type="PROSITE" id="PS52019">
    <property type="entry name" value="PKS_MFAS_DH"/>
    <property type="match status" value="1"/>
</dbReference>
<evidence type="ECO:0000256" key="2">
    <source>
        <dbReference type="ARBA" id="ARBA00022553"/>
    </source>
</evidence>
<dbReference type="InterPro" id="IPR016036">
    <property type="entry name" value="Malonyl_transacylase_ACP-bd"/>
</dbReference>
<feature type="active site" description="Proton acceptor; for dehydratase activity" evidence="7">
    <location>
        <position position="975"/>
    </location>
</feature>
<dbReference type="Pfam" id="PF02801">
    <property type="entry name" value="Ketoacyl-synt_C"/>
    <property type="match status" value="1"/>
</dbReference>
<dbReference type="CDD" id="cd02440">
    <property type="entry name" value="AdoMet_MTases"/>
    <property type="match status" value="1"/>
</dbReference>
<feature type="domain" description="Ketosynthase family 3 (KS3)" evidence="10">
    <location>
        <begin position="9"/>
        <end position="432"/>
    </location>
</feature>
<evidence type="ECO:0000256" key="6">
    <source>
        <dbReference type="ARBA" id="ARBA00023315"/>
    </source>
</evidence>
<dbReference type="InterPro" id="IPR020843">
    <property type="entry name" value="ER"/>
</dbReference>
<dbReference type="Pfam" id="PF00109">
    <property type="entry name" value="ketoacyl-synt"/>
    <property type="match status" value="1"/>
</dbReference>
<dbReference type="InterPro" id="IPR013968">
    <property type="entry name" value="PKS_KR"/>
</dbReference>
<dbReference type="Gene3D" id="3.40.47.10">
    <property type="match status" value="1"/>
</dbReference>
<dbReference type="CDD" id="cd05195">
    <property type="entry name" value="enoyl_red"/>
    <property type="match status" value="1"/>
</dbReference>
<dbReference type="PROSITE" id="PS00012">
    <property type="entry name" value="PHOSPHOPANTETHEINE"/>
    <property type="match status" value="1"/>
</dbReference>
<dbReference type="Gene3D" id="3.40.366.10">
    <property type="entry name" value="Malonyl-Coenzyme A Acyl Carrier Protein, domain 2"/>
    <property type="match status" value="1"/>
</dbReference>
<dbReference type="InterPro" id="IPR016039">
    <property type="entry name" value="Thiolase-like"/>
</dbReference>
<evidence type="ECO:0000259" key="9">
    <source>
        <dbReference type="PROSITE" id="PS50075"/>
    </source>
</evidence>
<dbReference type="InterPro" id="IPR011032">
    <property type="entry name" value="GroES-like_sf"/>
</dbReference>
<keyword evidence="4" id="KW-0521">NADP</keyword>
<evidence type="ECO:0000256" key="7">
    <source>
        <dbReference type="PROSITE-ProRule" id="PRU01363"/>
    </source>
</evidence>
<keyword evidence="6" id="KW-0012">Acyltransferase</keyword>
<dbReference type="SUPFAM" id="SSF53901">
    <property type="entry name" value="Thiolase-like"/>
    <property type="match status" value="1"/>
</dbReference>
<dbReference type="InterPro" id="IPR014031">
    <property type="entry name" value="Ketoacyl_synth_C"/>
</dbReference>
<dbReference type="SUPFAM" id="SSF53335">
    <property type="entry name" value="S-adenosyl-L-methionine-dependent methyltransferases"/>
    <property type="match status" value="1"/>
</dbReference>
<dbReference type="InterPro" id="IPR036736">
    <property type="entry name" value="ACP-like_sf"/>
</dbReference>
<dbReference type="InterPro" id="IPR036291">
    <property type="entry name" value="NAD(P)-bd_dom_sf"/>
</dbReference>
<dbReference type="SUPFAM" id="SSF50129">
    <property type="entry name" value="GroES-like"/>
    <property type="match status" value="1"/>
</dbReference>
<dbReference type="GO" id="GO:0031177">
    <property type="term" value="F:phosphopantetheine binding"/>
    <property type="evidence" value="ECO:0007669"/>
    <property type="project" value="InterPro"/>
</dbReference>
<dbReference type="InterPro" id="IPR020807">
    <property type="entry name" value="PKS_DH"/>
</dbReference>
<dbReference type="InterPro" id="IPR042104">
    <property type="entry name" value="PKS_dehydratase_sf"/>
</dbReference>
<dbReference type="CDD" id="cd00833">
    <property type="entry name" value="PKS"/>
    <property type="match status" value="1"/>
</dbReference>
<dbReference type="InterPro" id="IPR001227">
    <property type="entry name" value="Ac_transferase_dom_sf"/>
</dbReference>
<dbReference type="SUPFAM" id="SSF51735">
    <property type="entry name" value="NAD(P)-binding Rossmann-fold domains"/>
    <property type="match status" value="2"/>
</dbReference>
<dbReference type="InterPro" id="IPR020806">
    <property type="entry name" value="PKS_PP-bd"/>
</dbReference>
<dbReference type="InterPro" id="IPR013217">
    <property type="entry name" value="Methyltransf_12"/>
</dbReference>
<dbReference type="Proteomes" id="UP000799757">
    <property type="component" value="Unassembled WGS sequence"/>
</dbReference>
<dbReference type="SMART" id="SM00829">
    <property type="entry name" value="PKS_ER"/>
    <property type="match status" value="1"/>
</dbReference>
<evidence type="ECO:0000259" key="11">
    <source>
        <dbReference type="PROSITE" id="PS52019"/>
    </source>
</evidence>
<keyword evidence="5" id="KW-0511">Multifunctional enzyme</keyword>
<evidence type="ECO:0000256" key="5">
    <source>
        <dbReference type="ARBA" id="ARBA00023268"/>
    </source>
</evidence>
<keyword evidence="13" id="KW-1185">Reference proteome</keyword>
<feature type="region of interest" description="Disordered" evidence="8">
    <location>
        <begin position="760"/>
        <end position="786"/>
    </location>
</feature>
<accession>A0A6A6X7F5</accession>
<proteinExistence type="predicted"/>
<dbReference type="Pfam" id="PF08242">
    <property type="entry name" value="Methyltransf_12"/>
    <property type="match status" value="1"/>
</dbReference>
<keyword evidence="3" id="KW-0808">Transferase</keyword>
<dbReference type="InterPro" id="IPR014043">
    <property type="entry name" value="Acyl_transferase_dom"/>
</dbReference>
<dbReference type="Pfam" id="PF21089">
    <property type="entry name" value="PKS_DH_N"/>
    <property type="match status" value="1"/>
</dbReference>
<dbReference type="Gene3D" id="3.40.50.150">
    <property type="entry name" value="Vaccinia Virus protein VP39"/>
    <property type="match status" value="1"/>
</dbReference>
<dbReference type="InterPro" id="IPR050091">
    <property type="entry name" value="PKS_NRPS_Biosynth_Enz"/>
</dbReference>
<dbReference type="InterPro" id="IPR049551">
    <property type="entry name" value="PKS_DH_C"/>
</dbReference>
<dbReference type="SUPFAM" id="SSF55048">
    <property type="entry name" value="Probable ACP-binding domain of malonyl-CoA ACP transacylase"/>
    <property type="match status" value="1"/>
</dbReference>
<dbReference type="SUPFAM" id="SSF47336">
    <property type="entry name" value="ACP-like"/>
    <property type="match status" value="1"/>
</dbReference>
<dbReference type="GO" id="GO:0016491">
    <property type="term" value="F:oxidoreductase activity"/>
    <property type="evidence" value="ECO:0007669"/>
    <property type="project" value="InterPro"/>
</dbReference>
<dbReference type="Pfam" id="PF23297">
    <property type="entry name" value="ACP_SdgA_C"/>
    <property type="match status" value="1"/>
</dbReference>
<dbReference type="Gene3D" id="3.10.129.110">
    <property type="entry name" value="Polyketide synthase dehydratase"/>
    <property type="match status" value="1"/>
</dbReference>
<feature type="active site" description="Proton donor; for dehydratase activity" evidence="7">
    <location>
        <position position="1162"/>
    </location>
</feature>
<dbReference type="SMART" id="SM00823">
    <property type="entry name" value="PKS_PP"/>
    <property type="match status" value="1"/>
</dbReference>
<dbReference type="InterPro" id="IPR016035">
    <property type="entry name" value="Acyl_Trfase/lysoPLipase"/>
</dbReference>
<keyword evidence="1" id="KW-0596">Phosphopantetheine</keyword>
<keyword evidence="2" id="KW-0597">Phosphoprotein</keyword>
<dbReference type="InterPro" id="IPR009081">
    <property type="entry name" value="PP-bd_ACP"/>
</dbReference>
<dbReference type="GO" id="GO:0044550">
    <property type="term" value="P:secondary metabolite biosynthetic process"/>
    <property type="evidence" value="ECO:0007669"/>
    <property type="project" value="TreeGrafter"/>
</dbReference>
<organism evidence="12 13">
    <name type="scientific">Melanomma pulvis-pyrius CBS 109.77</name>
    <dbReference type="NCBI Taxonomy" id="1314802"/>
    <lineage>
        <taxon>Eukaryota</taxon>
        <taxon>Fungi</taxon>
        <taxon>Dikarya</taxon>
        <taxon>Ascomycota</taxon>
        <taxon>Pezizomycotina</taxon>
        <taxon>Dothideomycetes</taxon>
        <taxon>Pleosporomycetidae</taxon>
        <taxon>Pleosporales</taxon>
        <taxon>Melanommataceae</taxon>
        <taxon>Melanomma</taxon>
    </lineage>
</organism>
<dbReference type="SMART" id="SM00825">
    <property type="entry name" value="PKS_KS"/>
    <property type="match status" value="1"/>
</dbReference>
<feature type="domain" description="Carrier" evidence="9">
    <location>
        <begin position="2426"/>
        <end position="2503"/>
    </location>
</feature>
<reference evidence="12" key="1">
    <citation type="journal article" date="2020" name="Stud. Mycol.">
        <title>101 Dothideomycetes genomes: a test case for predicting lifestyles and emergence of pathogens.</title>
        <authorList>
            <person name="Haridas S."/>
            <person name="Albert R."/>
            <person name="Binder M."/>
            <person name="Bloem J."/>
            <person name="Labutti K."/>
            <person name="Salamov A."/>
            <person name="Andreopoulos B."/>
            <person name="Baker S."/>
            <person name="Barry K."/>
            <person name="Bills G."/>
            <person name="Bluhm B."/>
            <person name="Cannon C."/>
            <person name="Castanera R."/>
            <person name="Culley D."/>
            <person name="Daum C."/>
            <person name="Ezra D."/>
            <person name="Gonzalez J."/>
            <person name="Henrissat B."/>
            <person name="Kuo A."/>
            <person name="Liang C."/>
            <person name="Lipzen A."/>
            <person name="Lutzoni F."/>
            <person name="Magnuson J."/>
            <person name="Mondo S."/>
            <person name="Nolan M."/>
            <person name="Ohm R."/>
            <person name="Pangilinan J."/>
            <person name="Park H.-J."/>
            <person name="Ramirez L."/>
            <person name="Alfaro M."/>
            <person name="Sun H."/>
            <person name="Tritt A."/>
            <person name="Yoshinaga Y."/>
            <person name="Zwiers L.-H."/>
            <person name="Turgeon B."/>
            <person name="Goodwin S."/>
            <person name="Spatafora J."/>
            <person name="Crous P."/>
            <person name="Grigoriev I."/>
        </authorList>
    </citation>
    <scope>NUCLEOTIDE SEQUENCE</scope>
    <source>
        <strain evidence="12">CBS 109.77</strain>
    </source>
</reference>
<dbReference type="Pfam" id="PF16197">
    <property type="entry name" value="KAsynt_C_assoc"/>
    <property type="match status" value="1"/>
</dbReference>
<evidence type="ECO:0000256" key="4">
    <source>
        <dbReference type="ARBA" id="ARBA00022857"/>
    </source>
</evidence>
<dbReference type="InterPro" id="IPR049552">
    <property type="entry name" value="PKS_DH_N"/>
</dbReference>
<dbReference type="PANTHER" id="PTHR43775">
    <property type="entry name" value="FATTY ACID SYNTHASE"/>
    <property type="match status" value="1"/>
</dbReference>